<keyword evidence="2" id="KW-1185">Reference proteome</keyword>
<evidence type="ECO:0000313" key="1">
    <source>
        <dbReference type="EMBL" id="AXK60282.1"/>
    </source>
</evidence>
<name>A0A345ZAG5_9BACT</name>
<evidence type="ECO:0000313" key="2">
    <source>
        <dbReference type="Proteomes" id="UP000254834"/>
    </source>
</evidence>
<dbReference type="RefSeq" id="WP_115585297.1">
    <property type="nucleotide sequence ID" value="NZ_CP025544.1"/>
</dbReference>
<sequence>MIKKYSVFCISFLLQSQNFMQAVPLNSHKQLLRAILYRVVQTKKEGFPSFETLKNQPYRDRNFEFTTLHNDFLKSIHDELRMDKFYLDGNFFHANKVSKENHYPYQLSDKTIQALQHHIPNFPFGNPEFDEECKYACMYCILGQARKMQETFQSDHPQIAFELLAMYPLKELYRPYIKISKIIATHERPWVSFWSAKYSFLNNQE</sequence>
<dbReference type="Proteomes" id="UP000254834">
    <property type="component" value="Chromosome"/>
</dbReference>
<accession>A0A345ZAG5</accession>
<dbReference type="AlphaFoldDB" id="A0A345ZAG5"/>
<gene>
    <name evidence="1" type="ORF">C0J27_00755</name>
</gene>
<reference evidence="1 2" key="1">
    <citation type="submission" date="2017-12" db="EMBL/GenBank/DDBJ databases">
        <title>Chromulinavorax destructans is a abundant pathogen of dominant heterotrophic picoflagllates.</title>
        <authorList>
            <person name="Deeg C.M."/>
            <person name="Zimmer M."/>
            <person name="Suttle C.A."/>
        </authorList>
    </citation>
    <scope>NUCLEOTIDE SEQUENCE [LARGE SCALE GENOMIC DNA]</scope>
    <source>
        <strain evidence="1 2">SeV1</strain>
    </source>
</reference>
<organism evidence="1 2">
    <name type="scientific">Candidatus Chromulinivorax destructor</name>
    <dbReference type="NCBI Taxonomy" id="2066483"/>
    <lineage>
        <taxon>Bacteria</taxon>
        <taxon>Candidatus Babelota</taxon>
        <taxon>Candidatus Babeliae</taxon>
        <taxon>Candidatus Babeliales</taxon>
        <taxon>Candidatus Chromulinivoraceae</taxon>
        <taxon>Candidatus Chromulinivorax</taxon>
    </lineage>
</organism>
<protein>
    <submittedName>
        <fullName evidence="1">Uncharacterized protein</fullName>
    </submittedName>
</protein>
<proteinExistence type="predicted"/>
<dbReference type="KEGG" id="cdes:C0J27_00755"/>
<dbReference type="EMBL" id="CP025544">
    <property type="protein sequence ID" value="AXK60282.1"/>
    <property type="molecule type" value="Genomic_DNA"/>
</dbReference>